<gene>
    <name evidence="2" type="ORF">M427DRAFT_133308</name>
</gene>
<evidence type="ECO:0000313" key="3">
    <source>
        <dbReference type="Proteomes" id="UP000070544"/>
    </source>
</evidence>
<feature type="coiled-coil region" evidence="1">
    <location>
        <begin position="2"/>
        <end position="43"/>
    </location>
</feature>
<dbReference type="EMBL" id="KQ965745">
    <property type="protein sequence ID" value="KXS17838.1"/>
    <property type="molecule type" value="Genomic_DNA"/>
</dbReference>
<keyword evidence="3" id="KW-1185">Reference proteome</keyword>
<protein>
    <submittedName>
        <fullName evidence="2">Uncharacterized protein</fullName>
    </submittedName>
</protein>
<dbReference type="AlphaFoldDB" id="A0A139AMB0"/>
<reference evidence="2 3" key="1">
    <citation type="journal article" date="2015" name="Genome Biol. Evol.">
        <title>Phylogenomic analyses indicate that early fungi evolved digesting cell walls of algal ancestors of land plants.</title>
        <authorList>
            <person name="Chang Y."/>
            <person name="Wang S."/>
            <person name="Sekimoto S."/>
            <person name="Aerts A.L."/>
            <person name="Choi C."/>
            <person name="Clum A."/>
            <person name="LaButti K.M."/>
            <person name="Lindquist E.A."/>
            <person name="Yee Ngan C."/>
            <person name="Ohm R.A."/>
            <person name="Salamov A.A."/>
            <person name="Grigoriev I.V."/>
            <person name="Spatafora J.W."/>
            <person name="Berbee M.L."/>
        </authorList>
    </citation>
    <scope>NUCLEOTIDE SEQUENCE [LARGE SCALE GENOMIC DNA]</scope>
    <source>
        <strain evidence="2 3">JEL478</strain>
    </source>
</reference>
<accession>A0A139AMB0</accession>
<name>A0A139AMB0_GONPJ</name>
<sequence>MVSILSSRNSALEQEVSTLRARNSTLDDDVRTLQQESTSLRQESTSLRSQNTTLTGDNDCLRQDVTDLFEERTTLRSGNANLRFDYTHSALKVAQVVVQSGKGMASSFSVGRGMRSVCAPVVCWCTFFEVFGDLHIRRRGLKSKKAGDLI</sequence>
<organism evidence="2 3">
    <name type="scientific">Gonapodya prolifera (strain JEL478)</name>
    <name type="common">Monoblepharis prolifera</name>
    <dbReference type="NCBI Taxonomy" id="1344416"/>
    <lineage>
        <taxon>Eukaryota</taxon>
        <taxon>Fungi</taxon>
        <taxon>Fungi incertae sedis</taxon>
        <taxon>Chytridiomycota</taxon>
        <taxon>Chytridiomycota incertae sedis</taxon>
        <taxon>Monoblepharidomycetes</taxon>
        <taxon>Monoblepharidales</taxon>
        <taxon>Gonapodyaceae</taxon>
        <taxon>Gonapodya</taxon>
    </lineage>
</organism>
<keyword evidence="1" id="KW-0175">Coiled coil</keyword>
<evidence type="ECO:0000313" key="2">
    <source>
        <dbReference type="EMBL" id="KXS17838.1"/>
    </source>
</evidence>
<dbReference type="Gene3D" id="1.20.5.1700">
    <property type="match status" value="1"/>
</dbReference>
<dbReference type="Proteomes" id="UP000070544">
    <property type="component" value="Unassembled WGS sequence"/>
</dbReference>
<dbReference type="OrthoDB" id="10066279at2759"/>
<evidence type="ECO:0000256" key="1">
    <source>
        <dbReference type="SAM" id="Coils"/>
    </source>
</evidence>
<proteinExistence type="predicted"/>